<feature type="compositionally biased region" description="Basic and acidic residues" evidence="9">
    <location>
        <begin position="595"/>
        <end position="610"/>
    </location>
</feature>
<dbReference type="PROSITE" id="PS50013">
    <property type="entry name" value="CHROMO_2"/>
    <property type="match status" value="1"/>
</dbReference>
<dbReference type="SMART" id="SM00298">
    <property type="entry name" value="CHROMO"/>
    <property type="match status" value="1"/>
</dbReference>
<dbReference type="InterPro" id="IPR049730">
    <property type="entry name" value="SNF2/RAD54-like_C"/>
</dbReference>
<keyword evidence="8" id="KW-0175">Coiled coil</keyword>
<evidence type="ECO:0000259" key="11">
    <source>
        <dbReference type="PROSITE" id="PS50013"/>
    </source>
</evidence>
<feature type="compositionally biased region" description="Basic and acidic residues" evidence="9">
    <location>
        <begin position="1546"/>
        <end position="1558"/>
    </location>
</feature>
<feature type="region of interest" description="Disordered" evidence="9">
    <location>
        <begin position="2408"/>
        <end position="2563"/>
    </location>
</feature>
<feature type="transmembrane region" description="Helical" evidence="10">
    <location>
        <begin position="324"/>
        <end position="343"/>
    </location>
</feature>
<organism evidence="14 15">
    <name type="scientific">Perkinsus olseni</name>
    <name type="common">Perkinsus atlanticus</name>
    <dbReference type="NCBI Taxonomy" id="32597"/>
    <lineage>
        <taxon>Eukaryota</taxon>
        <taxon>Sar</taxon>
        <taxon>Alveolata</taxon>
        <taxon>Perkinsozoa</taxon>
        <taxon>Perkinsea</taxon>
        <taxon>Perkinsida</taxon>
        <taxon>Perkinsidae</taxon>
        <taxon>Perkinsus</taxon>
    </lineage>
</organism>
<dbReference type="PROSITE" id="PS50014">
    <property type="entry name" value="BROMODOMAIN_2"/>
    <property type="match status" value="1"/>
</dbReference>
<feature type="compositionally biased region" description="Acidic residues" evidence="9">
    <location>
        <begin position="2533"/>
        <end position="2544"/>
    </location>
</feature>
<accession>A0A7J6PBW6</accession>
<dbReference type="InterPro" id="IPR038718">
    <property type="entry name" value="SNF2-like_sf"/>
</dbReference>
<keyword evidence="2" id="KW-0547">Nucleotide-binding</keyword>
<evidence type="ECO:0000259" key="13">
    <source>
        <dbReference type="PROSITE" id="PS51192"/>
    </source>
</evidence>
<feature type="transmembrane region" description="Helical" evidence="10">
    <location>
        <begin position="388"/>
        <end position="417"/>
    </location>
</feature>
<feature type="compositionally biased region" description="Low complexity" evidence="9">
    <location>
        <begin position="585"/>
        <end position="594"/>
    </location>
</feature>
<dbReference type="InterPro" id="IPR027417">
    <property type="entry name" value="P-loop_NTPase"/>
</dbReference>
<dbReference type="SUPFAM" id="SSF47370">
    <property type="entry name" value="Bromodomain"/>
    <property type="match status" value="1"/>
</dbReference>
<gene>
    <name evidence="14" type="ORF">FOZ60_010367</name>
</gene>
<feature type="coiled-coil region" evidence="8">
    <location>
        <begin position="454"/>
        <end position="510"/>
    </location>
</feature>
<dbReference type="EMBL" id="JABANP010000042">
    <property type="protein sequence ID" value="KAF4693694.1"/>
    <property type="molecule type" value="Genomic_DNA"/>
</dbReference>
<dbReference type="Gene3D" id="2.40.50.40">
    <property type="match status" value="1"/>
</dbReference>
<evidence type="ECO:0000313" key="14">
    <source>
        <dbReference type="EMBL" id="KAF4693694.1"/>
    </source>
</evidence>
<feature type="domain" description="Chromo" evidence="11">
    <location>
        <begin position="1223"/>
        <end position="1272"/>
    </location>
</feature>
<feature type="transmembrane region" description="Helical" evidence="10">
    <location>
        <begin position="61"/>
        <end position="79"/>
    </location>
</feature>
<dbReference type="InterPro" id="IPR031563">
    <property type="entry name" value="MOT1/MOT2"/>
</dbReference>
<keyword evidence="4" id="KW-0067">ATP-binding</keyword>
<dbReference type="InterPro" id="IPR016197">
    <property type="entry name" value="Chromo-like_dom_sf"/>
</dbReference>
<feature type="transmembrane region" description="Helical" evidence="10">
    <location>
        <begin position="170"/>
        <end position="190"/>
    </location>
</feature>
<dbReference type="InterPro" id="IPR014001">
    <property type="entry name" value="Helicase_ATP-bd"/>
</dbReference>
<dbReference type="GO" id="GO:0016887">
    <property type="term" value="F:ATP hydrolysis activity"/>
    <property type="evidence" value="ECO:0007669"/>
    <property type="project" value="TreeGrafter"/>
</dbReference>
<dbReference type="Pfam" id="PF16983">
    <property type="entry name" value="MFS_MOT1"/>
    <property type="match status" value="2"/>
</dbReference>
<protein>
    <recommendedName>
        <fullName evidence="16">Choline dehydrogenase 7</fullName>
    </recommendedName>
</protein>
<dbReference type="Pfam" id="PF00385">
    <property type="entry name" value="Chromo"/>
    <property type="match status" value="1"/>
</dbReference>
<feature type="transmembrane region" description="Helical" evidence="10">
    <location>
        <begin position="349"/>
        <end position="367"/>
    </location>
</feature>
<dbReference type="OrthoDB" id="5857104at2759"/>
<sequence length="2563" mass="284738">MAPRCDRWRSALTRRFKRHWEEATLVEFSGSLGDLGTFIPLAVGMSVTAGVAVLFAQGLDFSTILIFTGIYNVASGVLFDAPIPVQPMKTIAAAAIAQGLTLGAVAAAGIFVSAVVLVLGLLNLTTLLEYIIPMSIVRGIQLGLAVSLFKKGYTSLLVRDVDGSLVWNPFEQVDSFTLALLISVLLLILLNLSPPLRLPPPAALIVFLLGLIIVIACHWSEIPVDEFGPSVSLVTITAQDWLDGILNGGLPQLPLTLLNSVISVCALARELFGDDCRGGSTKHMAVSVGAMNLLGCWFGAMPCCHGCGGLAAQYRFGARTGTSVVMLGLLKLIIGLIFGPQLLHILHVYPGAVLGPMLCIAAAELGVQALKTTGNLSLELQDPSLASWLLFMTAAACVASGSTGWGFAIGYGLWIIVAGVRWLAHRCCGAGQVQREDLEEALSTNGQPCVEQKLSNLKEELRKQKELNLTLQTVDRKKAEEEQGRLQKAYDDLQAETVQMRLELEAFRKQQEAEEEAVAAGRGLNQTDSGALGMGELDETAELREALDAERERCQALESRLMEVQSHERSASSAVPSPHLDVEGLLPTTTLRDSTSSRDGKEVAAKEEAKAKKRKRKEAGDKKKEGKSKKKKHKHKETVEEKGPPGEIGDPIAGILPLLDRNDLVSASKLVVRFCYSCGTEDKIPLRNRLSLVLSECALHLTGRRGGDGVLSGLCCLVILATDEVQLLVRAVYSSALELAEPAPDACRLMIKALKECCRKLNLTAPLACMMWHQQCGPPRYPAAREAMLEGEAFECDFNAVIESAEPPSSKTLCLFHAALVGSSLTPEERYALIRKLAGKHGAQPEVKCRILAMMPAVGDSNLIRLAINEVLSWPDTRQGRRELLDFLQAHLSSMLVTNVNTTTMSERRSQRNSNAANSFRAFDDDDDEAFEAMLMAGDPEAEEESTPVDPSQIPTVVHPTVEQIVYRRPVIPDDDPEPGEDFRYMCKLTGQSYLHLVSLKESELNEHRGATPPETDDDSDAGTHHYNPHYDVRYLEVERVIDTTDLFAAVYPAKAAGLERTSWQAYCLKIIASLMCLDIRGVKYADWFLRPIEPERHGLPDYYQLVEDPMDLTTVQVKLYLNAYNSPQEFWTDVQKIANNCYYYNAPDSDACVEMGMLKALFDKLYREWAALSRLPGELKGRRQSGGRLCWSVGDNVHIPRNLHWQWSDGVQPDPEEVLKDFTFERLLNLDGPCRMYCVKWRGLGYDEATWELEEDLQTKQARAAITNYHKFSRVPDYIDGPQNGPAATMESATPQLVKEVEAWTRTAADNLVYEGHDHEIHFREMPPQLIERLPPLTRYIWPKTEAVLKPLKPGEHHLKALEHQKKMEERMQAEKRKAAQAQVEAIKNMGLTRTPWMTLFNQLSNNRQHLASVIHSFRNRQDNRVTVIPIPFAADTLLDVFGPQNMVDMVLRWRDLLYRCHRYTEIPPLHKQEVEEEKKMAAEMKTEPAEDQQDNRADTVQKERAEGGRREGRSRGGDGTNGAWNGEGGAGKEGQCDGGAENPEPAKLDGGEPERAEADEDKVEGTEGVGGKRREQKATVEESTSELPKEEDVHMQVAEEPTGQRQEDVTGVEEDGHTDEGDKEKVGAAESEEKKMEQPEDGEEKVAEAEGVDGEAPETEGADKTDKESSSPETPDSMPKEPTAENGVKEEAKERRGSESKEEEESEEPPGAATMIAQSMIAQRFSDYKAPPPVQPAADGSSGRKYQAPPKFRGGQRLFPYQLEGLNWLVECWEQGRNPILADEMGLGKTITTIAFLNFLYTVEKVKGPFLVVAPLSTLGHWKKVADQWTDMNCLYYHDEGGREGRSELRDSEFYHFALDYQVLNGKRYPEQPDPCPLRKSTYFKFNILLTSYELIMTDQEYLAPIPWQYVVIDEAHRLRNREAKTLQVMESLSCRYTMLLSGTPLQNNIGELWALLHFIEPVKFCSKEAFEQEFGELKSEKQVESLHRLLRPHLLRRLKEEVADELPDLEETIIDVELTKLQKAYYRAIFERNKTYLSGAQKSGGPSLINLEVQLRKCCNHPFTIDGVEERELAMCQNKDQEFSRMISASGKMVLLDKLLPNMLDLIQRYSLYRGYSVERLDGSATAKSREEAIDRFNSPESSAFLFLLSTRAGGLLFLGLWATARAHRIGQTKDVKVYRLVTNRTYEAQMFERASQKLGVNEAVFQRGAFDGEGKKKGHGASGLSKEEIEELLKKGAYYLLENNEESKQFEESNIEDILSKKSRLVKYTRASGGGTFSKTSFAVTGSAEIDLDDPDFWSKMLGRGCRSTELRASPFVDSVAILAQKLHDETAVASPEAKAQFMKEIEAQVEAYGAMTDSEQREKVVECLVMMTNMRGFSKTEHRQISAWLVKTTAAEDAIKASQPKPGLFDTPVDSASVSVADSDQAGSTRKLRKTTSRSLGAGVYSEDANGRSSTPASSVTRKRRKRQTPKATSQAGEASADQKGGAEPTPKKRRRSTKSKKSGEKKTSRKSKTSSSTKKRRHKIGGSDDEEEEDDPNDADYVPANFEPPIEGGDMSD</sequence>
<feature type="region of interest" description="Disordered" evidence="9">
    <location>
        <begin position="1730"/>
        <end position="1753"/>
    </location>
</feature>
<keyword evidence="10" id="KW-0472">Membrane</keyword>
<feature type="transmembrane region" description="Helical" evidence="10">
    <location>
        <begin position="130"/>
        <end position="149"/>
    </location>
</feature>
<evidence type="ECO:0000256" key="9">
    <source>
        <dbReference type="SAM" id="MobiDB-lite"/>
    </source>
</evidence>
<comment type="caution">
    <text evidence="14">The sequence shown here is derived from an EMBL/GenBank/DDBJ whole genome shotgun (WGS) entry which is preliminary data.</text>
</comment>
<dbReference type="PRINTS" id="PR00503">
    <property type="entry name" value="BROMODOMAIN"/>
</dbReference>
<evidence type="ECO:0000256" key="5">
    <source>
        <dbReference type="ARBA" id="ARBA00023117"/>
    </source>
</evidence>
<dbReference type="PANTHER" id="PTHR45623:SF11">
    <property type="entry name" value="KISMET, ISOFORM C"/>
    <property type="match status" value="1"/>
</dbReference>
<dbReference type="GO" id="GO:0042393">
    <property type="term" value="F:histone binding"/>
    <property type="evidence" value="ECO:0007669"/>
    <property type="project" value="TreeGrafter"/>
</dbReference>
<feature type="compositionally biased region" description="Gly residues" evidence="9">
    <location>
        <begin position="1519"/>
        <end position="1534"/>
    </location>
</feature>
<dbReference type="PROSITE" id="PS51192">
    <property type="entry name" value="HELICASE_ATP_BIND_1"/>
    <property type="match status" value="1"/>
</dbReference>
<keyword evidence="3" id="KW-0378">Hydrolase</keyword>
<keyword evidence="5 7" id="KW-0103">Bromodomain</keyword>
<dbReference type="InterPro" id="IPR036427">
    <property type="entry name" value="Bromodomain-like_sf"/>
</dbReference>
<proteinExistence type="predicted"/>
<feature type="domain" description="Bromo" evidence="12">
    <location>
        <begin position="1081"/>
        <end position="1153"/>
    </location>
</feature>
<dbReference type="InterPro" id="IPR023780">
    <property type="entry name" value="Chromo_domain"/>
</dbReference>
<feature type="compositionally biased region" description="Polar residues" evidence="9">
    <location>
        <begin position="2456"/>
        <end position="2465"/>
    </location>
</feature>
<keyword evidence="10" id="KW-0812">Transmembrane</keyword>
<feature type="transmembrane region" description="Helical" evidence="10">
    <location>
        <begin position="202"/>
        <end position="220"/>
    </location>
</feature>
<feature type="compositionally biased region" description="Basic and acidic residues" evidence="9">
    <location>
        <begin position="1572"/>
        <end position="1582"/>
    </location>
</feature>
<dbReference type="InterPro" id="IPR000953">
    <property type="entry name" value="Chromo/chromo_shadow_dom"/>
</dbReference>
<feature type="transmembrane region" description="Helical" evidence="10">
    <location>
        <begin position="35"/>
        <end position="55"/>
    </location>
</feature>
<dbReference type="GO" id="GO:0005524">
    <property type="term" value="F:ATP binding"/>
    <property type="evidence" value="ECO:0007669"/>
    <property type="project" value="UniProtKB-KW"/>
</dbReference>
<comment type="subcellular location">
    <subcellularLocation>
        <location evidence="1">Nucleus</location>
    </subcellularLocation>
</comment>
<dbReference type="GO" id="GO:0005634">
    <property type="term" value="C:nucleus"/>
    <property type="evidence" value="ECO:0007669"/>
    <property type="project" value="UniProtKB-SubCell"/>
</dbReference>
<dbReference type="GO" id="GO:0015098">
    <property type="term" value="F:molybdate ion transmembrane transporter activity"/>
    <property type="evidence" value="ECO:0007669"/>
    <property type="project" value="InterPro"/>
</dbReference>
<keyword evidence="6" id="KW-0539">Nucleus</keyword>
<evidence type="ECO:0000256" key="7">
    <source>
        <dbReference type="PROSITE-ProRule" id="PRU00035"/>
    </source>
</evidence>
<feature type="compositionally biased region" description="Acidic residues" evidence="9">
    <location>
        <begin position="1652"/>
        <end position="1662"/>
    </location>
</feature>
<feature type="compositionally biased region" description="Basic and acidic residues" evidence="9">
    <location>
        <begin position="1680"/>
        <end position="1702"/>
    </location>
</feature>
<dbReference type="SMART" id="SM00297">
    <property type="entry name" value="BROMO"/>
    <property type="match status" value="1"/>
</dbReference>
<dbReference type="Gene3D" id="3.40.50.10810">
    <property type="entry name" value="Tandem AAA-ATPase domain"/>
    <property type="match status" value="1"/>
</dbReference>
<dbReference type="Gene3D" id="1.20.920.10">
    <property type="entry name" value="Bromodomain-like"/>
    <property type="match status" value="1"/>
</dbReference>
<dbReference type="GO" id="GO:0003682">
    <property type="term" value="F:chromatin binding"/>
    <property type="evidence" value="ECO:0007669"/>
    <property type="project" value="TreeGrafter"/>
</dbReference>
<feature type="compositionally biased region" description="Basic residues" evidence="9">
    <location>
        <begin position="2513"/>
        <end position="2530"/>
    </location>
</feature>
<dbReference type="CDD" id="cd18793">
    <property type="entry name" value="SF2_C_SNF"/>
    <property type="match status" value="1"/>
</dbReference>
<evidence type="ECO:0000256" key="8">
    <source>
        <dbReference type="SAM" id="Coils"/>
    </source>
</evidence>
<feature type="compositionally biased region" description="Basic residues" evidence="9">
    <location>
        <begin position="625"/>
        <end position="636"/>
    </location>
</feature>
<feature type="domain" description="Helicase ATP-binding" evidence="13">
    <location>
        <begin position="1772"/>
        <end position="1965"/>
    </location>
</feature>
<dbReference type="SUPFAM" id="SSF52540">
    <property type="entry name" value="P-loop containing nucleoside triphosphate hydrolases"/>
    <property type="match status" value="2"/>
</dbReference>
<reference evidence="14 15" key="1">
    <citation type="submission" date="2020-04" db="EMBL/GenBank/DDBJ databases">
        <title>Perkinsus olseni comparative genomics.</title>
        <authorList>
            <person name="Bogema D.R."/>
        </authorList>
    </citation>
    <scope>NUCLEOTIDE SEQUENCE [LARGE SCALE GENOMIC DNA]</scope>
    <source>
        <strain evidence="14">00978-12</strain>
    </source>
</reference>
<dbReference type="GO" id="GO:0003677">
    <property type="term" value="F:DNA binding"/>
    <property type="evidence" value="ECO:0007669"/>
    <property type="project" value="TreeGrafter"/>
</dbReference>
<evidence type="ECO:0000313" key="15">
    <source>
        <dbReference type="Proteomes" id="UP000541610"/>
    </source>
</evidence>
<dbReference type="Gene3D" id="3.40.50.300">
    <property type="entry name" value="P-loop containing nucleotide triphosphate hydrolases"/>
    <property type="match status" value="2"/>
</dbReference>
<feature type="transmembrane region" description="Helical" evidence="10">
    <location>
        <begin position="91"/>
        <end position="124"/>
    </location>
</feature>
<dbReference type="Proteomes" id="UP000541610">
    <property type="component" value="Unassembled WGS sequence"/>
</dbReference>
<feature type="region of interest" description="Disordered" evidence="9">
    <location>
        <begin position="1005"/>
        <end position="1026"/>
    </location>
</feature>
<evidence type="ECO:0008006" key="16">
    <source>
        <dbReference type="Google" id="ProtNLM"/>
    </source>
</evidence>
<feature type="compositionally biased region" description="Low complexity" evidence="9">
    <location>
        <begin position="2418"/>
        <end position="2433"/>
    </location>
</feature>
<dbReference type="PANTHER" id="PTHR45623">
    <property type="entry name" value="CHROMODOMAIN-HELICASE-DNA-BINDING PROTEIN 3-RELATED-RELATED"/>
    <property type="match status" value="1"/>
</dbReference>
<evidence type="ECO:0000256" key="2">
    <source>
        <dbReference type="ARBA" id="ARBA00022741"/>
    </source>
</evidence>
<dbReference type="Pfam" id="PF00176">
    <property type="entry name" value="SNF2-rel_dom"/>
    <property type="match status" value="1"/>
</dbReference>
<dbReference type="InterPro" id="IPR000330">
    <property type="entry name" value="SNF2_N"/>
</dbReference>
<feature type="compositionally biased region" description="Basic and acidic residues" evidence="9">
    <location>
        <begin position="1616"/>
        <end position="1650"/>
    </location>
</feature>
<evidence type="ECO:0000256" key="10">
    <source>
        <dbReference type="SAM" id="Phobius"/>
    </source>
</evidence>
<dbReference type="GO" id="GO:0140658">
    <property type="term" value="F:ATP-dependent chromatin remodeler activity"/>
    <property type="evidence" value="ECO:0007669"/>
    <property type="project" value="TreeGrafter"/>
</dbReference>
<dbReference type="GO" id="GO:0000785">
    <property type="term" value="C:chromatin"/>
    <property type="evidence" value="ECO:0007669"/>
    <property type="project" value="TreeGrafter"/>
</dbReference>
<feature type="region of interest" description="Disordered" evidence="9">
    <location>
        <begin position="1476"/>
        <end position="1714"/>
    </location>
</feature>
<name>A0A7J6PBW6_PEROL</name>
<evidence type="ECO:0000256" key="4">
    <source>
        <dbReference type="ARBA" id="ARBA00022840"/>
    </source>
</evidence>
<feature type="compositionally biased region" description="Basic and acidic residues" evidence="9">
    <location>
        <begin position="1663"/>
        <end position="1672"/>
    </location>
</feature>
<dbReference type="SUPFAM" id="SSF54160">
    <property type="entry name" value="Chromo domain-like"/>
    <property type="match status" value="1"/>
</dbReference>
<feature type="compositionally biased region" description="Basic residues" evidence="9">
    <location>
        <begin position="2497"/>
        <end position="2506"/>
    </location>
</feature>
<feature type="compositionally biased region" description="Basic and acidic residues" evidence="9">
    <location>
        <begin position="1476"/>
        <end position="1518"/>
    </location>
</feature>
<dbReference type="InterPro" id="IPR001487">
    <property type="entry name" value="Bromodomain"/>
</dbReference>
<evidence type="ECO:0000256" key="6">
    <source>
        <dbReference type="ARBA" id="ARBA00023242"/>
    </source>
</evidence>
<keyword evidence="10" id="KW-1133">Transmembrane helix</keyword>
<evidence type="ECO:0000259" key="12">
    <source>
        <dbReference type="PROSITE" id="PS50014"/>
    </source>
</evidence>
<evidence type="ECO:0000256" key="3">
    <source>
        <dbReference type="ARBA" id="ARBA00022801"/>
    </source>
</evidence>
<dbReference type="Pfam" id="PF00439">
    <property type="entry name" value="Bromodomain"/>
    <property type="match status" value="1"/>
</dbReference>
<dbReference type="SMART" id="SM00487">
    <property type="entry name" value="DEXDc"/>
    <property type="match status" value="1"/>
</dbReference>
<feature type="region of interest" description="Disordered" evidence="9">
    <location>
        <begin position="561"/>
        <end position="648"/>
    </location>
</feature>
<evidence type="ECO:0000256" key="1">
    <source>
        <dbReference type="ARBA" id="ARBA00004123"/>
    </source>
</evidence>